<dbReference type="InterPro" id="IPR001757">
    <property type="entry name" value="P_typ_ATPase"/>
</dbReference>
<dbReference type="InterPro" id="IPR023214">
    <property type="entry name" value="HAD_sf"/>
</dbReference>
<keyword evidence="3" id="KW-0479">Metal-binding</keyword>
<dbReference type="SUPFAM" id="SSF81665">
    <property type="entry name" value="Calcium ATPase, transmembrane domain M"/>
    <property type="match status" value="1"/>
</dbReference>
<evidence type="ECO:0000256" key="3">
    <source>
        <dbReference type="ARBA" id="ARBA00022723"/>
    </source>
</evidence>
<dbReference type="PANTHER" id="PTHR24092:SF190">
    <property type="entry name" value="PHOSPHOLIPID-TRANSPORTING ATPASE"/>
    <property type="match status" value="1"/>
</dbReference>
<keyword evidence="5 7" id="KW-1133">Transmembrane helix</keyword>
<dbReference type="Pfam" id="PF16212">
    <property type="entry name" value="PhoLip_ATPase_C"/>
    <property type="match status" value="1"/>
</dbReference>
<organism evidence="9 10">
    <name type="scientific">Priapulus caudatus</name>
    <name type="common">Priapulid worm</name>
    <dbReference type="NCBI Taxonomy" id="37621"/>
    <lineage>
        <taxon>Eukaryota</taxon>
        <taxon>Metazoa</taxon>
        <taxon>Ecdysozoa</taxon>
        <taxon>Scalidophora</taxon>
        <taxon>Priapulida</taxon>
        <taxon>Priapulimorpha</taxon>
        <taxon>Priapulimorphida</taxon>
        <taxon>Priapulidae</taxon>
        <taxon>Priapulus</taxon>
    </lineage>
</organism>
<feature type="domain" description="P-type ATPase C-terminal" evidence="8">
    <location>
        <begin position="362"/>
        <end position="420"/>
    </location>
</feature>
<evidence type="ECO:0000256" key="2">
    <source>
        <dbReference type="ARBA" id="ARBA00022692"/>
    </source>
</evidence>
<dbReference type="InterPro" id="IPR023299">
    <property type="entry name" value="ATPase_P-typ_cyto_dom_N"/>
</dbReference>
<dbReference type="PROSITE" id="PS00154">
    <property type="entry name" value="ATPASE_E1_E2"/>
    <property type="match status" value="1"/>
</dbReference>
<evidence type="ECO:0000313" key="10">
    <source>
        <dbReference type="RefSeq" id="XP_014676804.1"/>
    </source>
</evidence>
<dbReference type="SUPFAM" id="SSF81660">
    <property type="entry name" value="Metal cation-transporting ATPase, ATP-binding domain N"/>
    <property type="match status" value="1"/>
</dbReference>
<dbReference type="InterPro" id="IPR023298">
    <property type="entry name" value="ATPase_P-typ_TM_dom_sf"/>
</dbReference>
<evidence type="ECO:0000256" key="6">
    <source>
        <dbReference type="ARBA" id="ARBA00023136"/>
    </source>
</evidence>
<feature type="transmembrane region" description="Helical" evidence="7">
    <location>
        <begin position="396"/>
        <end position="417"/>
    </location>
</feature>
<gene>
    <name evidence="10" type="primary">LOC106816699</name>
</gene>
<accession>A0ABM1EX83</accession>
<dbReference type="PANTHER" id="PTHR24092">
    <property type="entry name" value="PROBABLE PHOSPHOLIPID-TRANSPORTING ATPASE"/>
    <property type="match status" value="1"/>
</dbReference>
<dbReference type="Proteomes" id="UP000695022">
    <property type="component" value="Unplaced"/>
</dbReference>
<dbReference type="GeneID" id="106816699"/>
<proteinExistence type="predicted"/>
<dbReference type="Gene3D" id="3.40.50.1000">
    <property type="entry name" value="HAD superfamily/HAD-like"/>
    <property type="match status" value="1"/>
</dbReference>
<evidence type="ECO:0000256" key="1">
    <source>
        <dbReference type="ARBA" id="ARBA00004141"/>
    </source>
</evidence>
<evidence type="ECO:0000313" key="9">
    <source>
        <dbReference type="Proteomes" id="UP000695022"/>
    </source>
</evidence>
<dbReference type="InterPro" id="IPR018303">
    <property type="entry name" value="ATPase_P-typ_P_site"/>
</dbReference>
<reference evidence="10" key="1">
    <citation type="submission" date="2025-08" db="UniProtKB">
        <authorList>
            <consortium name="RefSeq"/>
        </authorList>
    </citation>
    <scope>IDENTIFICATION</scope>
</reference>
<name>A0ABM1EX83_PRICU</name>
<dbReference type="PRINTS" id="PR00119">
    <property type="entry name" value="CATATPASE"/>
</dbReference>
<evidence type="ECO:0000256" key="7">
    <source>
        <dbReference type="SAM" id="Phobius"/>
    </source>
</evidence>
<dbReference type="NCBIfam" id="TIGR01494">
    <property type="entry name" value="ATPase_P-type"/>
    <property type="match status" value="1"/>
</dbReference>
<evidence type="ECO:0000256" key="5">
    <source>
        <dbReference type="ARBA" id="ARBA00022989"/>
    </source>
</evidence>
<dbReference type="Gene3D" id="3.40.1110.10">
    <property type="entry name" value="Calcium-transporting ATPase, cytoplasmic domain N"/>
    <property type="match status" value="1"/>
</dbReference>
<evidence type="ECO:0000256" key="4">
    <source>
        <dbReference type="ARBA" id="ARBA00022842"/>
    </source>
</evidence>
<dbReference type="InterPro" id="IPR032630">
    <property type="entry name" value="P_typ_ATPase_c"/>
</dbReference>
<dbReference type="InterPro" id="IPR036412">
    <property type="entry name" value="HAD-like_sf"/>
</dbReference>
<comment type="subcellular location">
    <subcellularLocation>
        <location evidence="1">Membrane</location>
        <topology evidence="1">Multi-pass membrane protein</topology>
    </subcellularLocation>
</comment>
<keyword evidence="6 7" id="KW-0472">Membrane</keyword>
<evidence type="ECO:0000259" key="8">
    <source>
        <dbReference type="Pfam" id="PF16212"/>
    </source>
</evidence>
<dbReference type="RefSeq" id="XP_014676804.1">
    <property type="nucleotide sequence ID" value="XM_014821318.1"/>
</dbReference>
<keyword evidence="4" id="KW-0460">Magnesium</keyword>
<sequence length="422" mass="47314">MPSSRCFSVEIIRFGHSWWINWDRSMYYERNDTAAKTRTTTLNEELGQIEYIFSDKTGTLTQNIMTFNKCSVGGKSYGDLLDSRGEPLEIKEDTKKLDFSWNPMYEPSFVFYDGSLLAAVRRGEPQVCLLFTVLALCHTVMPEIKDGKLEYQAQSPDEAALVGAARNFGFVFKSRTPTTITIEVQGQQEIYELLCILDFNNVRKRMSDILAKMKSRHHAGDPPSGGAPGGAMDVVSVTDPGQTSETYRMRNINNGAFGVPHDGTTVLEDSELSGFALVINGHSLVFALEEKMELLFLEVGCMCKAVICCRVTPLQKALVVDLVKKHKKAVTLAIGDGANDVSMIKTAHIGVGISGQEGMQAVLSSDFALAQFRYLERLLLVHGRWSYFRMCKFLEYFFYKNFAFTLCHFWFAFYCGFSAQVG</sequence>
<dbReference type="SUPFAM" id="SSF56784">
    <property type="entry name" value="HAD-like"/>
    <property type="match status" value="1"/>
</dbReference>
<protein>
    <submittedName>
        <fullName evidence="10">Phospholipid-transporting ATPase ID-like</fullName>
    </submittedName>
</protein>
<keyword evidence="9" id="KW-1185">Reference proteome</keyword>
<keyword evidence="2 7" id="KW-0812">Transmembrane</keyword>